<dbReference type="RefSeq" id="WP_147014461.1">
    <property type="nucleotide sequence ID" value="NZ_VORB01000005.1"/>
</dbReference>
<dbReference type="EMBL" id="VORB01000005">
    <property type="protein sequence ID" value="TXC78937.1"/>
    <property type="molecule type" value="Genomic_DNA"/>
</dbReference>
<reference evidence="1 2" key="1">
    <citation type="submission" date="2019-08" db="EMBL/GenBank/DDBJ databases">
        <title>Genome of Luteibaculum oceani JCM 18817.</title>
        <authorList>
            <person name="Bowman J.P."/>
        </authorList>
    </citation>
    <scope>NUCLEOTIDE SEQUENCE [LARGE SCALE GENOMIC DNA]</scope>
    <source>
        <strain evidence="1 2">JCM 18817</strain>
    </source>
</reference>
<dbReference type="AlphaFoldDB" id="A0A5C6V0A4"/>
<dbReference type="InterPro" id="IPR026350">
    <property type="entry name" value="GxxExxY"/>
</dbReference>
<evidence type="ECO:0000313" key="1">
    <source>
        <dbReference type="EMBL" id="TXC78937.1"/>
    </source>
</evidence>
<comment type="caution">
    <text evidence="1">The sequence shown here is derived from an EMBL/GenBank/DDBJ whole genome shotgun (WGS) entry which is preliminary data.</text>
</comment>
<gene>
    <name evidence="1" type="ORF">FRX97_06900</name>
</gene>
<dbReference type="Pfam" id="PF13366">
    <property type="entry name" value="PDDEXK_3"/>
    <property type="match status" value="1"/>
</dbReference>
<accession>A0A5C6V0A4</accession>
<name>A0A5C6V0A4_9FLAO</name>
<evidence type="ECO:0000313" key="2">
    <source>
        <dbReference type="Proteomes" id="UP000321168"/>
    </source>
</evidence>
<proteinExistence type="predicted"/>
<dbReference type="NCBIfam" id="TIGR04256">
    <property type="entry name" value="GxxExxY"/>
    <property type="match status" value="1"/>
</dbReference>
<dbReference type="OrthoDB" id="1119698at2"/>
<sequence>MDANALSYHVIKSALKVHTELGPGLLESAYEACLQYELIDRGFKVERQKSLPVIYEGVKVEAGYRIDLMVNDLLIIELKSVDKIAPIHTAQVMTYLKLSNLKLGLLLNFNVPSLKLGIRRVII</sequence>
<protein>
    <submittedName>
        <fullName evidence="1">GxxExxY protein</fullName>
    </submittedName>
</protein>
<organism evidence="1 2">
    <name type="scientific">Luteibaculum oceani</name>
    <dbReference type="NCBI Taxonomy" id="1294296"/>
    <lineage>
        <taxon>Bacteria</taxon>
        <taxon>Pseudomonadati</taxon>
        <taxon>Bacteroidota</taxon>
        <taxon>Flavobacteriia</taxon>
        <taxon>Flavobacteriales</taxon>
        <taxon>Luteibaculaceae</taxon>
        <taxon>Luteibaculum</taxon>
    </lineage>
</organism>
<keyword evidence="2" id="KW-1185">Reference proteome</keyword>
<dbReference type="Proteomes" id="UP000321168">
    <property type="component" value="Unassembled WGS sequence"/>
</dbReference>